<dbReference type="EMBL" id="CP036498">
    <property type="protein sequence ID" value="QUS41107.1"/>
    <property type="molecule type" value="Genomic_DNA"/>
</dbReference>
<sequence length="331" mass="35070">MSGHKAAWSITRRAIIAGVFAASAMTLMPAQAQDAYPSKMIRLLVPFPAGSATDVEARFLAEKVGAVLGQKVLVDNKPGANANIGAAEVARAAGDGYTLYLATNSTHSANVHLYNKMPFDPVADFTPIARLTRNPLVIVVNKDFPAKDLKEFIAYGKANPGKLSYGSGNTGSMAAAQLVRSLATIDAVRISYPGTPQAITDLLGGRIEFVITDVAVTREFINNGSLRALGVTTVQRVSSLPNVAPMAEVGLPGYDFAAWSGLFGPKNVPADVVEKLNKAFLQVMATDEAKKFFADIGLEPDVSSPAGLAEHVTKQTELWGKIIKESGLEKI</sequence>
<gene>
    <name evidence="3" type="ORF">RPMA_21380</name>
</gene>
<evidence type="ECO:0000313" key="3">
    <source>
        <dbReference type="EMBL" id="QUS41107.1"/>
    </source>
</evidence>
<dbReference type="CDD" id="cd07012">
    <property type="entry name" value="PBP2_Bug_TTT"/>
    <property type="match status" value="1"/>
</dbReference>
<name>A0ABX8ACW0_9BRAD</name>
<keyword evidence="4" id="KW-1185">Reference proteome</keyword>
<dbReference type="PIRSF" id="PIRSF017082">
    <property type="entry name" value="YflP"/>
    <property type="match status" value="1"/>
</dbReference>
<dbReference type="PANTHER" id="PTHR42928:SF5">
    <property type="entry name" value="BLR1237 PROTEIN"/>
    <property type="match status" value="1"/>
</dbReference>
<protein>
    <submittedName>
        <fullName evidence="3">Tripartite tricarboxylate transporter substrate binding protein</fullName>
    </submittedName>
</protein>
<organism evidence="3 4">
    <name type="scientific">Tardiphaga alba</name>
    <dbReference type="NCBI Taxonomy" id="340268"/>
    <lineage>
        <taxon>Bacteria</taxon>
        <taxon>Pseudomonadati</taxon>
        <taxon>Pseudomonadota</taxon>
        <taxon>Alphaproteobacteria</taxon>
        <taxon>Hyphomicrobiales</taxon>
        <taxon>Nitrobacteraceae</taxon>
        <taxon>Tardiphaga</taxon>
    </lineage>
</organism>
<dbReference type="PANTHER" id="PTHR42928">
    <property type="entry name" value="TRICARBOXYLATE-BINDING PROTEIN"/>
    <property type="match status" value="1"/>
</dbReference>
<dbReference type="InterPro" id="IPR042100">
    <property type="entry name" value="Bug_dom1"/>
</dbReference>
<feature type="chain" id="PRO_5045502160" evidence="2">
    <location>
        <begin position="33"/>
        <end position="331"/>
    </location>
</feature>
<proteinExistence type="inferred from homology"/>
<dbReference type="InterPro" id="IPR005064">
    <property type="entry name" value="BUG"/>
</dbReference>
<evidence type="ECO:0000313" key="4">
    <source>
        <dbReference type="Proteomes" id="UP000682843"/>
    </source>
</evidence>
<feature type="signal peptide" evidence="2">
    <location>
        <begin position="1"/>
        <end position="32"/>
    </location>
</feature>
<dbReference type="RefSeq" id="WP_211909708.1">
    <property type="nucleotide sequence ID" value="NZ_CP036498.1"/>
</dbReference>
<reference evidence="3 4" key="1">
    <citation type="submission" date="2019-02" db="EMBL/GenBank/DDBJ databases">
        <title>Emended description of the genus Rhodopseudomonas and description of Rhodopseudomonas albus sp. nov., a non-phototrophic, heavy-metal-tolerant bacterium isolated from garden soil.</title>
        <authorList>
            <person name="Bao Z."/>
            <person name="Cao W.W."/>
            <person name="Sato Y."/>
            <person name="Nishizawa T."/>
            <person name="Zhao J."/>
            <person name="Guo Y."/>
            <person name="Ohta H."/>
        </authorList>
    </citation>
    <scope>NUCLEOTIDE SEQUENCE [LARGE SCALE GENOMIC DNA]</scope>
    <source>
        <strain evidence="3 4">SK50-23</strain>
    </source>
</reference>
<comment type="similarity">
    <text evidence="1">Belongs to the UPF0065 (bug) family.</text>
</comment>
<dbReference type="Pfam" id="PF03401">
    <property type="entry name" value="TctC"/>
    <property type="match status" value="1"/>
</dbReference>
<keyword evidence="2" id="KW-0732">Signal</keyword>
<evidence type="ECO:0000256" key="2">
    <source>
        <dbReference type="SAM" id="SignalP"/>
    </source>
</evidence>
<dbReference type="Proteomes" id="UP000682843">
    <property type="component" value="Chromosome"/>
</dbReference>
<evidence type="ECO:0000256" key="1">
    <source>
        <dbReference type="ARBA" id="ARBA00006987"/>
    </source>
</evidence>
<accession>A0ABX8ACW0</accession>
<dbReference type="SUPFAM" id="SSF53850">
    <property type="entry name" value="Periplasmic binding protein-like II"/>
    <property type="match status" value="1"/>
</dbReference>
<dbReference type="Gene3D" id="3.40.190.150">
    <property type="entry name" value="Bordetella uptake gene, domain 1"/>
    <property type="match status" value="1"/>
</dbReference>
<dbReference type="Gene3D" id="3.40.190.10">
    <property type="entry name" value="Periplasmic binding protein-like II"/>
    <property type="match status" value="1"/>
</dbReference>